<sequence>MQPAASTMCALAAIAALLVCFHVTDGINPKVNCTATSKEGSADLMCKISSHMDVVQVTWQKRKGNSYETLVAHSKKSGVKISNSYENRLSVLQTEDLGTSHIALSQLEKEDDVCFTAIFNVYPNGALKGEICLSKLRGVREVICKSPASFNLTLDPPQIKTRHLEPNGTTIQIGRWLNNTISPVCKFQLQKMRREKRNVQDGEEVFTIECNTSGTQIPTITWNNEGQPISREEKVNKTGDLITVTSTLLLSMPSMLEHEEISCSISFNKDKEVKSVQEEDLYHEKNLDLAFVRSISHFVFGFLVVISFVGVCLFLTNKKESNCLKKEDKAEKGSLTPLNRKEPHTSNNTGTPGTDIKQRKGSVMKKNKENSLDSSFSLINTDEVTNGTPRSETKQRNTSSQEKNNKSVKRLFD</sequence>
<dbReference type="OrthoDB" id="9908574at2759"/>
<dbReference type="InterPro" id="IPR047164">
    <property type="entry name" value="OX2G-like"/>
</dbReference>
<evidence type="ECO:0000256" key="9">
    <source>
        <dbReference type="SAM" id="MobiDB-lite"/>
    </source>
</evidence>
<dbReference type="GO" id="GO:0098632">
    <property type="term" value="F:cell-cell adhesion mediator activity"/>
    <property type="evidence" value="ECO:0007669"/>
    <property type="project" value="InterPro"/>
</dbReference>
<dbReference type="Pfam" id="PF08205">
    <property type="entry name" value="C2-set_2"/>
    <property type="match status" value="1"/>
</dbReference>
<keyword evidence="3 11" id="KW-0732">Signal</keyword>
<evidence type="ECO:0000313" key="14">
    <source>
        <dbReference type="Proteomes" id="UP000770717"/>
    </source>
</evidence>
<dbReference type="GO" id="GO:0034113">
    <property type="term" value="P:heterotypic cell-cell adhesion"/>
    <property type="evidence" value="ECO:0007669"/>
    <property type="project" value="TreeGrafter"/>
</dbReference>
<comment type="caution">
    <text evidence="13">The sequence shown here is derived from an EMBL/GenBank/DDBJ whole genome shotgun (WGS) entry which is preliminary data.</text>
</comment>
<dbReference type="InterPro" id="IPR013162">
    <property type="entry name" value="CD80_C2-set"/>
</dbReference>
<dbReference type="Proteomes" id="UP000770717">
    <property type="component" value="Unassembled WGS sequence"/>
</dbReference>
<keyword evidence="2 10" id="KW-0812">Transmembrane</keyword>
<evidence type="ECO:0000259" key="12">
    <source>
        <dbReference type="PROSITE" id="PS50835"/>
    </source>
</evidence>
<dbReference type="PANTHER" id="PTHR46841">
    <property type="entry name" value="OX-2 MEMBRANE GLYCOPROTEIN"/>
    <property type="match status" value="1"/>
</dbReference>
<feature type="compositionally biased region" description="Polar residues" evidence="9">
    <location>
        <begin position="372"/>
        <end position="402"/>
    </location>
</feature>
<dbReference type="PROSITE" id="PS50835">
    <property type="entry name" value="IG_LIKE"/>
    <property type="match status" value="2"/>
</dbReference>
<accession>A0A8J6JLX5</accession>
<dbReference type="GO" id="GO:0150079">
    <property type="term" value="P:negative regulation of neuroinflammatory response"/>
    <property type="evidence" value="ECO:0007669"/>
    <property type="project" value="TreeGrafter"/>
</dbReference>
<protein>
    <recommendedName>
        <fullName evidence="12">Ig-like domain-containing protein</fullName>
    </recommendedName>
</protein>
<keyword evidence="8" id="KW-0393">Immunoglobulin domain</keyword>
<comment type="subcellular location">
    <subcellularLocation>
        <location evidence="1">Membrane</location>
        <topology evidence="1">Single-pass membrane protein</topology>
    </subcellularLocation>
</comment>
<feature type="chain" id="PRO_5035255697" description="Ig-like domain-containing protein" evidence="11">
    <location>
        <begin position="27"/>
        <end position="413"/>
    </location>
</feature>
<dbReference type="InterPro" id="IPR036179">
    <property type="entry name" value="Ig-like_dom_sf"/>
</dbReference>
<dbReference type="Gene3D" id="2.60.40.10">
    <property type="entry name" value="Immunoglobulins"/>
    <property type="match status" value="2"/>
</dbReference>
<keyword evidence="7" id="KW-0325">Glycoprotein</keyword>
<dbReference type="GO" id="GO:0030424">
    <property type="term" value="C:axon"/>
    <property type="evidence" value="ECO:0007669"/>
    <property type="project" value="TreeGrafter"/>
</dbReference>
<dbReference type="PANTHER" id="PTHR46841:SF10">
    <property type="entry name" value="CD200 MOLECULE LIKE 1-RELATED"/>
    <property type="match status" value="1"/>
</dbReference>
<dbReference type="GO" id="GO:0016020">
    <property type="term" value="C:membrane"/>
    <property type="evidence" value="ECO:0007669"/>
    <property type="project" value="UniProtKB-SubCell"/>
</dbReference>
<evidence type="ECO:0000256" key="8">
    <source>
        <dbReference type="ARBA" id="ARBA00023319"/>
    </source>
</evidence>
<evidence type="ECO:0000256" key="7">
    <source>
        <dbReference type="ARBA" id="ARBA00023180"/>
    </source>
</evidence>
<dbReference type="GO" id="GO:0043025">
    <property type="term" value="C:neuronal cell body"/>
    <property type="evidence" value="ECO:0007669"/>
    <property type="project" value="TreeGrafter"/>
</dbReference>
<dbReference type="SUPFAM" id="SSF48726">
    <property type="entry name" value="Immunoglobulin"/>
    <property type="match status" value="2"/>
</dbReference>
<dbReference type="InterPro" id="IPR013783">
    <property type="entry name" value="Ig-like_fold"/>
</dbReference>
<evidence type="ECO:0000256" key="11">
    <source>
        <dbReference type="SAM" id="SignalP"/>
    </source>
</evidence>
<proteinExistence type="predicted"/>
<feature type="domain" description="Ig-like" evidence="12">
    <location>
        <begin position="183"/>
        <end position="274"/>
    </location>
</feature>
<reference evidence="13" key="1">
    <citation type="thesis" date="2020" institute="ProQuest LLC" country="789 East Eisenhower Parkway, Ann Arbor, MI, USA">
        <title>Comparative Genomics and Chromosome Evolution.</title>
        <authorList>
            <person name="Mudd A.B."/>
        </authorList>
    </citation>
    <scope>NUCLEOTIDE SEQUENCE</scope>
    <source>
        <strain evidence="13">HN-11 Male</strain>
        <tissue evidence="13">Kidney and liver</tissue>
    </source>
</reference>
<organism evidence="13 14">
    <name type="scientific">Eleutherodactylus coqui</name>
    <name type="common">Puerto Rican coqui</name>
    <dbReference type="NCBI Taxonomy" id="57060"/>
    <lineage>
        <taxon>Eukaryota</taxon>
        <taxon>Metazoa</taxon>
        <taxon>Chordata</taxon>
        <taxon>Craniata</taxon>
        <taxon>Vertebrata</taxon>
        <taxon>Euteleostomi</taxon>
        <taxon>Amphibia</taxon>
        <taxon>Batrachia</taxon>
        <taxon>Anura</taxon>
        <taxon>Neobatrachia</taxon>
        <taxon>Hyloidea</taxon>
        <taxon>Eleutherodactylidae</taxon>
        <taxon>Eleutherodactylinae</taxon>
        <taxon>Eleutherodactylus</taxon>
        <taxon>Eleutherodactylus</taxon>
    </lineage>
</organism>
<gene>
    <name evidence="13" type="ORF">GDO78_023248</name>
</gene>
<dbReference type="InterPro" id="IPR007110">
    <property type="entry name" value="Ig-like_dom"/>
</dbReference>
<evidence type="ECO:0000256" key="6">
    <source>
        <dbReference type="ARBA" id="ARBA00023157"/>
    </source>
</evidence>
<evidence type="ECO:0000256" key="5">
    <source>
        <dbReference type="ARBA" id="ARBA00023136"/>
    </source>
</evidence>
<feature type="region of interest" description="Disordered" evidence="9">
    <location>
        <begin position="328"/>
        <end position="413"/>
    </location>
</feature>
<evidence type="ECO:0000256" key="3">
    <source>
        <dbReference type="ARBA" id="ARBA00022729"/>
    </source>
</evidence>
<feature type="transmembrane region" description="Helical" evidence="10">
    <location>
        <begin position="295"/>
        <end position="316"/>
    </location>
</feature>
<dbReference type="AlphaFoldDB" id="A0A8J6JLX5"/>
<dbReference type="EMBL" id="WNTK01000986">
    <property type="protein sequence ID" value="KAG9468213.1"/>
    <property type="molecule type" value="Genomic_DNA"/>
</dbReference>
<evidence type="ECO:0000256" key="10">
    <source>
        <dbReference type="SAM" id="Phobius"/>
    </source>
</evidence>
<evidence type="ECO:0000256" key="2">
    <source>
        <dbReference type="ARBA" id="ARBA00022692"/>
    </source>
</evidence>
<keyword evidence="5 10" id="KW-0472">Membrane</keyword>
<evidence type="ECO:0000256" key="1">
    <source>
        <dbReference type="ARBA" id="ARBA00004167"/>
    </source>
</evidence>
<evidence type="ECO:0000313" key="13">
    <source>
        <dbReference type="EMBL" id="KAG9468213.1"/>
    </source>
</evidence>
<feature type="signal peptide" evidence="11">
    <location>
        <begin position="1"/>
        <end position="26"/>
    </location>
</feature>
<keyword evidence="6" id="KW-1015">Disulfide bond</keyword>
<dbReference type="GO" id="GO:0009986">
    <property type="term" value="C:cell surface"/>
    <property type="evidence" value="ECO:0007669"/>
    <property type="project" value="TreeGrafter"/>
</dbReference>
<name>A0A8J6JLX5_ELECQ</name>
<keyword evidence="14" id="KW-1185">Reference proteome</keyword>
<keyword evidence="4 10" id="KW-1133">Transmembrane helix</keyword>
<evidence type="ECO:0000256" key="4">
    <source>
        <dbReference type="ARBA" id="ARBA00022989"/>
    </source>
</evidence>
<feature type="domain" description="Ig-like" evidence="12">
    <location>
        <begin position="29"/>
        <end position="105"/>
    </location>
</feature>